<name>A0ABD3MRP7_9STRA</name>
<dbReference type="InterPro" id="IPR003690">
    <property type="entry name" value="MTERF"/>
</dbReference>
<evidence type="ECO:0000256" key="3">
    <source>
        <dbReference type="SAM" id="MobiDB-lite"/>
    </source>
</evidence>
<sequence length="1191" mass="132824">MLPSTYPYTSFINTNHIINSRQDIQLHPYQQRLSSRAGGGDNESSINLRCINHEGSRRRSNHDRKWGMMQQKLQLHRQRPKLLMTMMSSMSGSDGGDTKGNKSNEKKKSVKTKQQRVDVLNGDISSLPQIEHNSDVNNNDYDYYIQFSRVFQRHVVHRCKRLPAPTTSTTTDTNEEVIKSFLFLDEAIASYPNARLLAPKDIPFPPPSCIFDNDFYHRPNGDDIDMNSKKKNYRATIDSNVEENECETTIAGMGMYTLCDFEYNDNTVYSPISHDEAHAALRTLLELVSSSQSSSGSSAVAAAAAASVVVPRHFFKLDIRRLALMGHTPQSIRENYVRVVNLLGGGYSGSQQQQQSRRKNVGYLSGGGIQTRRRTHIGDFDADDNDDDDSNSGGVNNNNNTFIGIDLSPSEIADVLQNFPMLLLYNREELECLLRFLISPLPMVGSIPSVTMVADRVGDISGVVSVDWPSLSAKGYGAGLATDQAKRAIQMMPELLALYYENSRKPSITSVMYYHQRMPDSKMVPSKLIDEATRQLNLEGSDPTDAYTFAYLHSLGVSWSQLRVLASALPLWTTVNLDPSWEIVQKGPVRTMFKRPALDYLRQRLQIGPCDIYRLVKTHTRLSMYDSHHKILPALDRLQGKLELSSSELKKLVLRQPSLIGMGMSAFEDRLDFFMNEVCMSMGDLKVAILKQPSLVQYNVNSTLRPKLQFFINELGISDTLVCRIVKSAPAVMGLSLNENLRPKVVSIMLRCALSLQDVGYLISTSPQILLLSQKGKIEPTLRFLSTTLMMSEAHELGDLILAAPRVFHQGLETSIAKKIEIIATNTKEKSNTVAAAIIRNNPSLLSISNAVLESRIERCLLGGKDLTSSLLPSTKGRRTMIQRSATTFEGCTIVSTPTYNSLDSVTKLYASPAVAAHEFGMSESAIREACKIGKPIDGTYLRSLDDFAWTLSRESSIESSKRRASKVIPISIFCSGGVHPSDSADVARGQRRTGGIGIQVFTDGSCHDKPQFLREFAAAAQSCLGIRVPIEENDDGSKVLAVFPLVNPSKNRCDLFSCSRALTVLEECLKSVRRFRRDDDMLYDITIYTDSNYAWKLVKSRERLIELGSHRTAQGMLTQLGEVGYSINIDILHPLARSFGRLNDMSTVEVTFLHSTDAITPDNGGQAIVKRLKQQAKLAARWQEQRDRQE</sequence>
<dbReference type="Proteomes" id="UP001530293">
    <property type="component" value="Unassembled WGS sequence"/>
</dbReference>
<gene>
    <name evidence="4" type="ORF">ACHAWU_007488</name>
</gene>
<dbReference type="InterPro" id="IPR036397">
    <property type="entry name" value="RNaseH_sf"/>
</dbReference>
<feature type="region of interest" description="Disordered" evidence="3">
    <location>
        <begin position="348"/>
        <end position="369"/>
    </location>
</feature>
<dbReference type="PANTHER" id="PTHR13068">
    <property type="entry name" value="CGI-12 PROTEIN-RELATED"/>
    <property type="match status" value="1"/>
</dbReference>
<dbReference type="Gene3D" id="1.25.70.10">
    <property type="entry name" value="Transcription termination factor 3, mitochondrial"/>
    <property type="match status" value="1"/>
</dbReference>
<dbReference type="SMART" id="SM00733">
    <property type="entry name" value="Mterf"/>
    <property type="match status" value="6"/>
</dbReference>
<dbReference type="SUPFAM" id="SSF53098">
    <property type="entry name" value="Ribonuclease H-like"/>
    <property type="match status" value="1"/>
</dbReference>
<feature type="region of interest" description="Disordered" evidence="3">
    <location>
        <begin position="87"/>
        <end position="116"/>
    </location>
</feature>
<dbReference type="InterPro" id="IPR012337">
    <property type="entry name" value="RNaseH-like_sf"/>
</dbReference>
<evidence type="ECO:0008006" key="6">
    <source>
        <dbReference type="Google" id="ProtNLM"/>
    </source>
</evidence>
<accession>A0ABD3MRP7</accession>
<dbReference type="AlphaFoldDB" id="A0ABD3MRP7"/>
<protein>
    <recommendedName>
        <fullName evidence="6">RNase H type-1 domain-containing protein</fullName>
    </recommendedName>
</protein>
<dbReference type="Pfam" id="PF02536">
    <property type="entry name" value="mTERF"/>
    <property type="match status" value="1"/>
</dbReference>
<evidence type="ECO:0000256" key="2">
    <source>
        <dbReference type="ARBA" id="ARBA00022946"/>
    </source>
</evidence>
<comment type="caution">
    <text evidence="4">The sequence shown here is derived from an EMBL/GenBank/DDBJ whole genome shotgun (WGS) entry which is preliminary data.</text>
</comment>
<reference evidence="4 5" key="1">
    <citation type="submission" date="2024-10" db="EMBL/GenBank/DDBJ databases">
        <title>Updated reference genomes for cyclostephanoid diatoms.</title>
        <authorList>
            <person name="Roberts W.R."/>
            <person name="Alverson A.J."/>
        </authorList>
    </citation>
    <scope>NUCLEOTIDE SEQUENCE [LARGE SCALE GENOMIC DNA]</scope>
    <source>
        <strain evidence="4 5">AJA232-27</strain>
    </source>
</reference>
<feature type="compositionally biased region" description="Basic and acidic residues" evidence="3">
    <location>
        <begin position="96"/>
        <end position="107"/>
    </location>
</feature>
<keyword evidence="2" id="KW-0809">Transit peptide</keyword>
<keyword evidence="5" id="KW-1185">Reference proteome</keyword>
<evidence type="ECO:0000313" key="4">
    <source>
        <dbReference type="EMBL" id="KAL3766453.1"/>
    </source>
</evidence>
<evidence type="ECO:0000256" key="1">
    <source>
        <dbReference type="ARBA" id="ARBA00007692"/>
    </source>
</evidence>
<dbReference type="EMBL" id="JALLBG020000085">
    <property type="protein sequence ID" value="KAL3766453.1"/>
    <property type="molecule type" value="Genomic_DNA"/>
</dbReference>
<dbReference type="Gene3D" id="3.30.420.10">
    <property type="entry name" value="Ribonuclease H-like superfamily/Ribonuclease H"/>
    <property type="match status" value="1"/>
</dbReference>
<comment type="similarity">
    <text evidence="1">Belongs to the mTERF family.</text>
</comment>
<dbReference type="InterPro" id="IPR038538">
    <property type="entry name" value="MTERF_sf"/>
</dbReference>
<evidence type="ECO:0000313" key="5">
    <source>
        <dbReference type="Proteomes" id="UP001530293"/>
    </source>
</evidence>
<dbReference type="PANTHER" id="PTHR13068:SF112">
    <property type="entry name" value="TRANSCRIPTION TERMINATION FACTOR 3, MITOCHONDRIAL"/>
    <property type="match status" value="1"/>
</dbReference>
<proteinExistence type="inferred from homology"/>
<organism evidence="4 5">
    <name type="scientific">Discostella pseudostelligera</name>
    <dbReference type="NCBI Taxonomy" id="259834"/>
    <lineage>
        <taxon>Eukaryota</taxon>
        <taxon>Sar</taxon>
        <taxon>Stramenopiles</taxon>
        <taxon>Ochrophyta</taxon>
        <taxon>Bacillariophyta</taxon>
        <taxon>Coscinodiscophyceae</taxon>
        <taxon>Thalassiosirophycidae</taxon>
        <taxon>Stephanodiscales</taxon>
        <taxon>Stephanodiscaceae</taxon>
        <taxon>Discostella</taxon>
    </lineage>
</organism>